<dbReference type="SUPFAM" id="SSF54695">
    <property type="entry name" value="POZ domain"/>
    <property type="match status" value="1"/>
</dbReference>
<evidence type="ECO:0000256" key="6">
    <source>
        <dbReference type="ARBA" id="ARBA00023015"/>
    </source>
</evidence>
<dbReference type="InterPro" id="IPR000210">
    <property type="entry name" value="BTB/POZ_dom"/>
</dbReference>
<keyword evidence="3" id="KW-0677">Repeat</keyword>
<evidence type="ECO:0000256" key="4">
    <source>
        <dbReference type="ARBA" id="ARBA00022771"/>
    </source>
</evidence>
<keyword evidence="2" id="KW-0479">Metal-binding</keyword>
<dbReference type="PANTHER" id="PTHR46105:SF5">
    <property type="entry name" value="ZINC FINGER AND BTB DOMAIN-CONTAINING PROTEIN 44 ISOFORM X1"/>
    <property type="match status" value="1"/>
</dbReference>
<keyword evidence="4" id="KW-0863">Zinc-finger</keyword>
<evidence type="ECO:0000256" key="1">
    <source>
        <dbReference type="ARBA" id="ARBA00004123"/>
    </source>
</evidence>
<comment type="subcellular location">
    <subcellularLocation>
        <location evidence="1">Nucleus</location>
    </subcellularLocation>
</comment>
<dbReference type="FunFam" id="3.30.710.10:FF:000041">
    <property type="entry name" value="Zinc finger protein 131"/>
    <property type="match status" value="1"/>
</dbReference>
<proteinExistence type="predicted"/>
<dbReference type="GO" id="GO:0000978">
    <property type="term" value="F:RNA polymerase II cis-regulatory region sequence-specific DNA binding"/>
    <property type="evidence" value="ECO:0007669"/>
    <property type="project" value="TreeGrafter"/>
</dbReference>
<evidence type="ECO:0000256" key="3">
    <source>
        <dbReference type="ARBA" id="ARBA00022737"/>
    </source>
</evidence>
<dbReference type="GO" id="GO:0000981">
    <property type="term" value="F:DNA-binding transcription factor activity, RNA polymerase II-specific"/>
    <property type="evidence" value="ECO:0007669"/>
    <property type="project" value="TreeGrafter"/>
</dbReference>
<organism evidence="11 12">
    <name type="scientific">Periophthalmus magnuspinnatus</name>
    <dbReference type="NCBI Taxonomy" id="409849"/>
    <lineage>
        <taxon>Eukaryota</taxon>
        <taxon>Metazoa</taxon>
        <taxon>Chordata</taxon>
        <taxon>Craniata</taxon>
        <taxon>Vertebrata</taxon>
        <taxon>Euteleostomi</taxon>
        <taxon>Actinopterygii</taxon>
        <taxon>Neopterygii</taxon>
        <taxon>Teleostei</taxon>
        <taxon>Neoteleostei</taxon>
        <taxon>Acanthomorphata</taxon>
        <taxon>Gobiaria</taxon>
        <taxon>Gobiiformes</taxon>
        <taxon>Gobioidei</taxon>
        <taxon>Gobiidae</taxon>
        <taxon>Oxudercinae</taxon>
        <taxon>Periophthalmus</taxon>
    </lineage>
</organism>
<dbReference type="Proteomes" id="UP000261520">
    <property type="component" value="Unplaced"/>
</dbReference>
<evidence type="ECO:0000256" key="2">
    <source>
        <dbReference type="ARBA" id="ARBA00022723"/>
    </source>
</evidence>
<dbReference type="InterPro" id="IPR011333">
    <property type="entry name" value="SKP1/BTB/POZ_sf"/>
</dbReference>
<keyword evidence="8" id="KW-0804">Transcription</keyword>
<evidence type="ECO:0000313" key="12">
    <source>
        <dbReference type="Proteomes" id="UP000261520"/>
    </source>
</evidence>
<reference evidence="11" key="2">
    <citation type="submission" date="2025-09" db="UniProtKB">
        <authorList>
            <consortium name="Ensembl"/>
        </authorList>
    </citation>
    <scope>IDENTIFICATION</scope>
</reference>
<keyword evidence="9" id="KW-0539">Nucleus</keyword>
<sequence length="233" mass="25973">MAEVEVEVDDGTLYPEHYKVMMDKLNEQRQLDQFTDITLIVDGHQFRAHKAVLAACSQFFHNFFQDFTQEPLVEIEGVSNTAFRQLMEFTYTATLAVTGEEEANDVWKAAEYLQMQEAIKALDGRTHDDSSALTTKSKAKKRKIAETSNVITETLPTVEGEQVKVISAIIQMKIEVIGDVAIEEVIEATKHSQTSSDDSALALLADITSKYQQEEPTVVQVEGALVTVEDVVV</sequence>
<keyword evidence="12" id="KW-1185">Reference proteome</keyword>
<evidence type="ECO:0000313" key="11">
    <source>
        <dbReference type="Ensembl" id="ENSPMGP00000027567.1"/>
    </source>
</evidence>
<keyword evidence="6" id="KW-0805">Transcription regulation</keyword>
<accession>A0A3B4BCS3</accession>
<dbReference type="PANTHER" id="PTHR46105">
    <property type="entry name" value="AGAP004733-PA"/>
    <property type="match status" value="1"/>
</dbReference>
<dbReference type="InterPro" id="IPR050457">
    <property type="entry name" value="ZnFinger_BTB_dom_contain"/>
</dbReference>
<evidence type="ECO:0000259" key="10">
    <source>
        <dbReference type="PROSITE" id="PS50097"/>
    </source>
</evidence>
<evidence type="ECO:0000256" key="9">
    <source>
        <dbReference type="ARBA" id="ARBA00023242"/>
    </source>
</evidence>
<dbReference type="Gene3D" id="3.30.710.10">
    <property type="entry name" value="Potassium Channel Kv1.1, Chain A"/>
    <property type="match status" value="1"/>
</dbReference>
<feature type="domain" description="BTB" evidence="10">
    <location>
        <begin position="35"/>
        <end position="99"/>
    </location>
</feature>
<evidence type="ECO:0000256" key="5">
    <source>
        <dbReference type="ARBA" id="ARBA00022833"/>
    </source>
</evidence>
<evidence type="ECO:0000256" key="7">
    <source>
        <dbReference type="ARBA" id="ARBA00023125"/>
    </source>
</evidence>
<keyword evidence="7" id="KW-0238">DNA-binding</keyword>
<dbReference type="PROSITE" id="PS50097">
    <property type="entry name" value="BTB"/>
    <property type="match status" value="1"/>
</dbReference>
<dbReference type="GO" id="GO:0008270">
    <property type="term" value="F:zinc ion binding"/>
    <property type="evidence" value="ECO:0007669"/>
    <property type="project" value="UniProtKB-KW"/>
</dbReference>
<protein>
    <recommendedName>
        <fullName evidence="10">BTB domain-containing protein</fullName>
    </recommendedName>
</protein>
<dbReference type="Ensembl" id="ENSPMGT00000029367.1">
    <property type="protein sequence ID" value="ENSPMGP00000027567.1"/>
    <property type="gene ID" value="ENSPMGG00000022236.1"/>
</dbReference>
<dbReference type="SMART" id="SM00225">
    <property type="entry name" value="BTB"/>
    <property type="match status" value="1"/>
</dbReference>
<dbReference type="GO" id="GO:0005634">
    <property type="term" value="C:nucleus"/>
    <property type="evidence" value="ECO:0007669"/>
    <property type="project" value="UniProtKB-SubCell"/>
</dbReference>
<reference evidence="11" key="1">
    <citation type="submission" date="2025-08" db="UniProtKB">
        <authorList>
            <consortium name="Ensembl"/>
        </authorList>
    </citation>
    <scope>IDENTIFICATION</scope>
</reference>
<dbReference type="Pfam" id="PF00651">
    <property type="entry name" value="BTB"/>
    <property type="match status" value="1"/>
</dbReference>
<keyword evidence="5" id="KW-0862">Zinc</keyword>
<name>A0A3B4BCS3_9GOBI</name>
<dbReference type="AlphaFoldDB" id="A0A3B4BCS3"/>
<evidence type="ECO:0000256" key="8">
    <source>
        <dbReference type="ARBA" id="ARBA00023163"/>
    </source>
</evidence>